<comment type="caution">
    <text evidence="1">The sequence shown here is derived from an EMBL/GenBank/DDBJ whole genome shotgun (WGS) entry which is preliminary data.</text>
</comment>
<dbReference type="AlphaFoldDB" id="A0A1G2DYJ6"/>
<name>A0A1G2DYJ6_9BACT</name>
<gene>
    <name evidence="1" type="ORF">A2Z68_01205</name>
</gene>
<sequence length="124" mass="14486">MTMEEFEKLVDEGIKAIPEHFLKMLENVDIIVEETPTTEQLEKLKIRKGVFLFGLYEGIPQTKRWSYSQALPDKITIFKNPIEKVGDSDEEIKKIVTDTVWHELAHHFGMDEGSVRKAEKRKRI</sequence>
<evidence type="ECO:0000313" key="1">
    <source>
        <dbReference type="EMBL" id="OGZ18657.1"/>
    </source>
</evidence>
<dbReference type="CDD" id="cd12952">
    <property type="entry name" value="MMP_ACEL2062"/>
    <property type="match status" value="1"/>
</dbReference>
<protein>
    <recommendedName>
        <fullName evidence="3">Metallopeptidase family protein</fullName>
    </recommendedName>
</protein>
<dbReference type="SUPFAM" id="SSF55486">
    <property type="entry name" value="Metalloproteases ('zincins'), catalytic domain"/>
    <property type="match status" value="1"/>
</dbReference>
<dbReference type="Gene3D" id="3.30.2010.20">
    <property type="match status" value="1"/>
</dbReference>
<reference evidence="1 2" key="1">
    <citation type="journal article" date="2016" name="Nat. Commun.">
        <title>Thousands of microbial genomes shed light on interconnected biogeochemical processes in an aquifer system.</title>
        <authorList>
            <person name="Anantharaman K."/>
            <person name="Brown C.T."/>
            <person name="Hug L.A."/>
            <person name="Sharon I."/>
            <person name="Castelle C.J."/>
            <person name="Probst A.J."/>
            <person name="Thomas B.C."/>
            <person name="Singh A."/>
            <person name="Wilkins M.J."/>
            <person name="Karaoz U."/>
            <person name="Brodie E.L."/>
            <person name="Williams K.H."/>
            <person name="Hubbard S.S."/>
            <person name="Banfield J.F."/>
        </authorList>
    </citation>
    <scope>NUCLEOTIDE SEQUENCE [LARGE SCALE GENOMIC DNA]</scope>
</reference>
<dbReference type="InterPro" id="IPR038555">
    <property type="entry name" value="Zincin_1_sf"/>
</dbReference>
<dbReference type="Pfam" id="PF06262">
    <property type="entry name" value="Zincin_1"/>
    <property type="match status" value="1"/>
</dbReference>
<organism evidence="1 2">
    <name type="scientific">Candidatus Nealsonbacteria bacterium RBG_13_38_11</name>
    <dbReference type="NCBI Taxonomy" id="1801662"/>
    <lineage>
        <taxon>Bacteria</taxon>
        <taxon>Candidatus Nealsoniibacteriota</taxon>
    </lineage>
</organism>
<dbReference type="Proteomes" id="UP000176662">
    <property type="component" value="Unassembled WGS sequence"/>
</dbReference>
<dbReference type="EMBL" id="MHLX01000025">
    <property type="protein sequence ID" value="OGZ18657.1"/>
    <property type="molecule type" value="Genomic_DNA"/>
</dbReference>
<evidence type="ECO:0000313" key="2">
    <source>
        <dbReference type="Proteomes" id="UP000176662"/>
    </source>
</evidence>
<accession>A0A1G2DYJ6</accession>
<evidence type="ECO:0008006" key="3">
    <source>
        <dbReference type="Google" id="ProtNLM"/>
    </source>
</evidence>
<proteinExistence type="predicted"/>
<dbReference type="InterPro" id="IPR010428">
    <property type="entry name" value="Zincin_1"/>
</dbReference>